<protein>
    <recommendedName>
        <fullName evidence="3">Pre-rRNA-processing protein RIX1</fullName>
    </recommendedName>
</protein>
<evidence type="ECO:0000313" key="7">
    <source>
        <dbReference type="EMBL" id="KIM91105.1"/>
    </source>
</evidence>
<dbReference type="EMBL" id="KN832972">
    <property type="protein sequence ID" value="KIM91105.1"/>
    <property type="molecule type" value="Genomic_DNA"/>
</dbReference>
<feature type="compositionally biased region" description="Low complexity" evidence="5">
    <location>
        <begin position="700"/>
        <end position="713"/>
    </location>
</feature>
<evidence type="ECO:0000256" key="1">
    <source>
        <dbReference type="ARBA" id="ARBA00004123"/>
    </source>
</evidence>
<gene>
    <name evidence="7" type="ORF">PILCRDRAFT_811627</name>
</gene>
<dbReference type="AlphaFoldDB" id="A0A0C3G4F7"/>
<dbReference type="STRING" id="765440.A0A0C3G4F7"/>
<sequence>MQVIEKKLAFMDAPHPLKALLQLQLASDSYAVLHLPYVLASLTSTCFLPSPHTQKWTTRIHSLIHSKDPGARWAGLCIAYQTSLFSKSIMIECAQNWLGVALPILSRNEPAATLKASIRLLSHIFISTTDVPEFQRQLAMPNVPKFSLALMTLAEKLDGLEVGIFSLAVLTRLIPLYPSLHRAQHAGLQSLSLKFLNGAVHSPTDPGLLEAASRLYSVLYFTGGKVGAVNLWRKSVDETLAFVWSAFLSLRTTFPNEGRSPASNQPEQLAGDPTVWIPLNIDRLRCGVVILSDLMRSTTPRPVQLPIGALVKFTTQLLSSTADGRVDGHVDATVRVMEVSALSSIWKRGCELLICLAKCARHHLTPSQTRLITYIIYHLEQSITPSERFQFLNAVEAVLTHCQPLHSALLSTRLAKSILPSLTVVLATQPAEVQHSDEPAGSSSAGKNKKSKKRARGYEGDEVFKVTREIICQTREDGLVLLAALNGIQLVLRSPHLAPAVHSIATRVLLSMLLVLPQTSPASLSPDLTLHGRVLAKVHEICAELGTGTTNVMSKSLGLVIQASIVDGSEHVLRSSEGVRQKLDLLLHPRVPPLIRSLPHVESLSLFRAEESLDEIEAREALGLGVVEQHLKALDSTENVAIAPPNSEAMNVQLSPTSASASEGTSISNKPSPTAQTILKSKFAGPTSTSLLPPPPSPLPSSSLTLSLTTSSSIVPATVQPASAVAPMYEDEDEEDEVPTIDMSSDSEIDFDQNGV</sequence>
<feature type="region of interest" description="Disordered" evidence="5">
    <location>
        <begin position="433"/>
        <end position="454"/>
    </location>
</feature>
<evidence type="ECO:0000256" key="5">
    <source>
        <dbReference type="SAM" id="MobiDB-lite"/>
    </source>
</evidence>
<feature type="compositionally biased region" description="Acidic residues" evidence="5">
    <location>
        <begin position="729"/>
        <end position="756"/>
    </location>
</feature>
<reference evidence="8" key="2">
    <citation type="submission" date="2015-01" db="EMBL/GenBank/DDBJ databases">
        <title>Evolutionary Origins and Diversification of the Mycorrhizal Mutualists.</title>
        <authorList>
            <consortium name="DOE Joint Genome Institute"/>
            <consortium name="Mycorrhizal Genomics Consortium"/>
            <person name="Kohler A."/>
            <person name="Kuo A."/>
            <person name="Nagy L.G."/>
            <person name="Floudas D."/>
            <person name="Copeland A."/>
            <person name="Barry K.W."/>
            <person name="Cichocki N."/>
            <person name="Veneault-Fourrey C."/>
            <person name="LaButti K."/>
            <person name="Lindquist E.A."/>
            <person name="Lipzen A."/>
            <person name="Lundell T."/>
            <person name="Morin E."/>
            <person name="Murat C."/>
            <person name="Riley R."/>
            <person name="Ohm R."/>
            <person name="Sun H."/>
            <person name="Tunlid A."/>
            <person name="Henrissat B."/>
            <person name="Grigoriev I.V."/>
            <person name="Hibbett D.S."/>
            <person name="Martin F."/>
        </authorList>
    </citation>
    <scope>NUCLEOTIDE SEQUENCE [LARGE SCALE GENOMIC DNA]</scope>
    <source>
        <strain evidence="8">F 1598</strain>
    </source>
</reference>
<dbReference type="InParanoid" id="A0A0C3G4F7"/>
<evidence type="ECO:0000259" key="6">
    <source>
        <dbReference type="Pfam" id="PF08167"/>
    </source>
</evidence>
<organism evidence="7 8">
    <name type="scientific">Piloderma croceum (strain F 1598)</name>
    <dbReference type="NCBI Taxonomy" id="765440"/>
    <lineage>
        <taxon>Eukaryota</taxon>
        <taxon>Fungi</taxon>
        <taxon>Dikarya</taxon>
        <taxon>Basidiomycota</taxon>
        <taxon>Agaricomycotina</taxon>
        <taxon>Agaricomycetes</taxon>
        <taxon>Agaricomycetidae</taxon>
        <taxon>Atheliales</taxon>
        <taxon>Atheliaceae</taxon>
        <taxon>Piloderma</taxon>
    </lineage>
</organism>
<dbReference type="GO" id="GO:0006364">
    <property type="term" value="P:rRNA processing"/>
    <property type="evidence" value="ECO:0007669"/>
    <property type="project" value="TreeGrafter"/>
</dbReference>
<reference evidence="7 8" key="1">
    <citation type="submission" date="2014-04" db="EMBL/GenBank/DDBJ databases">
        <authorList>
            <consortium name="DOE Joint Genome Institute"/>
            <person name="Kuo A."/>
            <person name="Tarkka M."/>
            <person name="Buscot F."/>
            <person name="Kohler A."/>
            <person name="Nagy L.G."/>
            <person name="Floudas D."/>
            <person name="Copeland A."/>
            <person name="Barry K.W."/>
            <person name="Cichocki N."/>
            <person name="Veneault-Fourrey C."/>
            <person name="LaButti K."/>
            <person name="Lindquist E.A."/>
            <person name="Lipzen A."/>
            <person name="Lundell T."/>
            <person name="Morin E."/>
            <person name="Murat C."/>
            <person name="Sun H."/>
            <person name="Tunlid A."/>
            <person name="Henrissat B."/>
            <person name="Grigoriev I.V."/>
            <person name="Hibbett D.S."/>
            <person name="Martin F."/>
            <person name="Nordberg H.P."/>
            <person name="Cantor M.N."/>
            <person name="Hua S.X."/>
        </authorList>
    </citation>
    <scope>NUCLEOTIDE SEQUENCE [LARGE SCALE GENOMIC DNA]</scope>
    <source>
        <strain evidence="7 8">F 1598</strain>
    </source>
</reference>
<dbReference type="GO" id="GO:0005634">
    <property type="term" value="C:nucleus"/>
    <property type="evidence" value="ECO:0007669"/>
    <property type="project" value="UniProtKB-SubCell"/>
</dbReference>
<dbReference type="InterPro" id="IPR016024">
    <property type="entry name" value="ARM-type_fold"/>
</dbReference>
<keyword evidence="4" id="KW-0539">Nucleus</keyword>
<dbReference type="InterPro" id="IPR012583">
    <property type="entry name" value="RIX1_N"/>
</dbReference>
<evidence type="ECO:0000256" key="3">
    <source>
        <dbReference type="ARBA" id="ARBA00021502"/>
    </source>
</evidence>
<dbReference type="PANTHER" id="PTHR34105:SF1">
    <property type="entry name" value="PROLINE-, GLUTAMIC ACID- AND LEUCINE-RICH PROTEIN 1"/>
    <property type="match status" value="1"/>
</dbReference>
<evidence type="ECO:0000256" key="2">
    <source>
        <dbReference type="ARBA" id="ARBA00010511"/>
    </source>
</evidence>
<dbReference type="Proteomes" id="UP000054166">
    <property type="component" value="Unassembled WGS sequence"/>
</dbReference>
<evidence type="ECO:0000313" key="8">
    <source>
        <dbReference type="Proteomes" id="UP000054166"/>
    </source>
</evidence>
<dbReference type="Pfam" id="PF08167">
    <property type="entry name" value="RIX1"/>
    <property type="match status" value="1"/>
</dbReference>
<name>A0A0C3G4F7_PILCF</name>
<comment type="similarity">
    <text evidence="2">Belongs to the RIX1/PELP1 family.</text>
</comment>
<feature type="domain" description="Pre-rRNA-processing protein RIX1 N-terminal" evidence="6">
    <location>
        <begin position="19"/>
        <end position="198"/>
    </location>
</feature>
<accession>A0A0C3G4F7</accession>
<comment type="subcellular location">
    <subcellularLocation>
        <location evidence="1">Nucleus</location>
    </subcellularLocation>
</comment>
<proteinExistence type="inferred from homology"/>
<dbReference type="HOGENOM" id="CLU_019530_0_0_1"/>
<dbReference type="SUPFAM" id="SSF48371">
    <property type="entry name" value="ARM repeat"/>
    <property type="match status" value="1"/>
</dbReference>
<feature type="region of interest" description="Disordered" evidence="5">
    <location>
        <begin position="685"/>
        <end position="756"/>
    </location>
</feature>
<evidence type="ECO:0000256" key="4">
    <source>
        <dbReference type="ARBA" id="ARBA00023242"/>
    </source>
</evidence>
<dbReference type="OrthoDB" id="20900at2759"/>
<dbReference type="PANTHER" id="PTHR34105">
    <property type="entry name" value="PROLINE-, GLUTAMIC ACID- AND LEUCINE-RICH PROTEIN 1"/>
    <property type="match status" value="1"/>
</dbReference>
<feature type="region of interest" description="Disordered" evidence="5">
    <location>
        <begin position="654"/>
        <end position="673"/>
    </location>
</feature>
<keyword evidence="8" id="KW-1185">Reference proteome</keyword>